<name>A0ABT7U6Q9_9BACE</name>
<proteinExistence type="predicted"/>
<reference evidence="3" key="1">
    <citation type="submission" date="2023-07" db="EMBL/GenBank/DDBJ databases">
        <title>Identification and characterization of horizontal gene transfer across gut microbiota members of farm animals based on homology search.</title>
        <authorList>
            <person name="Schwarzerova J."/>
            <person name="Nykrynova M."/>
            <person name="Jureckova K."/>
            <person name="Cejkova D."/>
            <person name="Rychlik I."/>
        </authorList>
    </citation>
    <scope>NUCLEOTIDE SEQUENCE [LARGE SCALE GENOMIC DNA]</scope>
    <source>
        <strain evidence="3">ET4</strain>
    </source>
</reference>
<dbReference type="Proteomes" id="UP001228403">
    <property type="component" value="Unassembled WGS sequence"/>
</dbReference>
<evidence type="ECO:0000313" key="2">
    <source>
        <dbReference type="EMBL" id="MDM8146219.1"/>
    </source>
</evidence>
<evidence type="ECO:0000313" key="3">
    <source>
        <dbReference type="Proteomes" id="UP001228403"/>
    </source>
</evidence>
<keyword evidence="3" id="KW-1185">Reference proteome</keyword>
<gene>
    <name evidence="2" type="ORF">QUW02_09865</name>
</gene>
<dbReference type="EMBL" id="JAUDCF010000025">
    <property type="protein sequence ID" value="MDM8146219.1"/>
    <property type="molecule type" value="Genomic_DNA"/>
</dbReference>
<comment type="caution">
    <text evidence="2">The sequence shown here is derived from an EMBL/GenBank/DDBJ whole genome shotgun (WGS) entry which is preliminary data.</text>
</comment>
<keyword evidence="1" id="KW-0175">Coiled coil</keyword>
<evidence type="ECO:0000256" key="1">
    <source>
        <dbReference type="SAM" id="Coils"/>
    </source>
</evidence>
<feature type="coiled-coil region" evidence="1">
    <location>
        <begin position="266"/>
        <end position="293"/>
    </location>
</feature>
<sequence length="365" mass="42813">MENLNKETANTIRLQDGRTIQGYPKANIITEETKEVPVFDTTGVYFRIGKKPIKSQPSTIEEDMLEKLFTDNIFLILANRKRILNDSRMLLTPVAVRNGLAYSGEFQIATLGVYLEWWLNAPYSVLFDEDDTMSLIWFLSGSPLSGCNHCSKVYEDGSTKEAGVTFFDKLWPKFADILADYHEPKKRFEAYSLPEIIDILKQETKTEDYIKSIEDFHKQAKTALLDAQLHHLEEKYKILKEKCDYYQDHWHSSLIQSRFEKVREFYNRYIEKEKQFNLEKTNLEKEGDDLNKKFEKGELTHKQYRKMLNKNNNAVDDLWGDLIGFKNQELSALFPEITTLSFKRIEVIHTEMNILDKIIELFKAE</sequence>
<protein>
    <submittedName>
        <fullName evidence="2">Uncharacterized protein</fullName>
    </submittedName>
</protein>
<accession>A0ABT7U6Q9</accession>
<organism evidence="2 3">
    <name type="scientific">Bacteroides eggerthii</name>
    <dbReference type="NCBI Taxonomy" id="28111"/>
    <lineage>
        <taxon>Bacteria</taxon>
        <taxon>Pseudomonadati</taxon>
        <taxon>Bacteroidota</taxon>
        <taxon>Bacteroidia</taxon>
        <taxon>Bacteroidales</taxon>
        <taxon>Bacteroidaceae</taxon>
        <taxon>Bacteroides</taxon>
    </lineage>
</organism>